<name>A0A8X6KBC3_TRICU</name>
<feature type="transmembrane region" description="Helical" evidence="1">
    <location>
        <begin position="148"/>
        <end position="165"/>
    </location>
</feature>
<reference evidence="2" key="1">
    <citation type="submission" date="2020-07" db="EMBL/GenBank/DDBJ databases">
        <title>Multicomponent nature underlies the extraordinary mechanical properties of spider dragline silk.</title>
        <authorList>
            <person name="Kono N."/>
            <person name="Nakamura H."/>
            <person name="Mori M."/>
            <person name="Yoshida Y."/>
            <person name="Ohtoshi R."/>
            <person name="Malay A.D."/>
            <person name="Moran D.A.P."/>
            <person name="Tomita M."/>
            <person name="Numata K."/>
            <person name="Arakawa K."/>
        </authorList>
    </citation>
    <scope>NUCLEOTIDE SEQUENCE</scope>
</reference>
<dbReference type="EMBL" id="BMAO01030879">
    <property type="protein sequence ID" value="GFQ70955.1"/>
    <property type="molecule type" value="Genomic_DNA"/>
</dbReference>
<evidence type="ECO:0000313" key="3">
    <source>
        <dbReference type="Proteomes" id="UP000887116"/>
    </source>
</evidence>
<keyword evidence="1" id="KW-0812">Transmembrane</keyword>
<comment type="caution">
    <text evidence="2">The sequence shown here is derived from an EMBL/GenBank/DDBJ whole genome shotgun (WGS) entry which is preliminary data.</text>
</comment>
<evidence type="ECO:0000256" key="1">
    <source>
        <dbReference type="SAM" id="Phobius"/>
    </source>
</evidence>
<organism evidence="2 3">
    <name type="scientific">Trichonephila clavata</name>
    <name type="common">Joro spider</name>
    <name type="synonym">Nephila clavata</name>
    <dbReference type="NCBI Taxonomy" id="2740835"/>
    <lineage>
        <taxon>Eukaryota</taxon>
        <taxon>Metazoa</taxon>
        <taxon>Ecdysozoa</taxon>
        <taxon>Arthropoda</taxon>
        <taxon>Chelicerata</taxon>
        <taxon>Arachnida</taxon>
        <taxon>Araneae</taxon>
        <taxon>Araneomorphae</taxon>
        <taxon>Entelegynae</taxon>
        <taxon>Araneoidea</taxon>
        <taxon>Nephilidae</taxon>
        <taxon>Trichonephila</taxon>
    </lineage>
</organism>
<keyword evidence="1" id="KW-1133">Transmembrane helix</keyword>
<protein>
    <submittedName>
        <fullName evidence="2">RNA_pol_Rpb2_6 domain-containing protein</fullName>
    </submittedName>
</protein>
<proteinExistence type="predicted"/>
<evidence type="ECO:0000313" key="2">
    <source>
        <dbReference type="EMBL" id="GFQ70955.1"/>
    </source>
</evidence>
<gene>
    <name evidence="2" type="primary">AVEN_257682_1</name>
    <name evidence="2" type="ORF">TNCT_86221</name>
</gene>
<keyword evidence="1" id="KW-0472">Membrane</keyword>
<sequence length="180" mass="21096">MHADLRRTPGYSSTYSRTDIVCSLVQHRPTKKILRNVYPIMLGSQIDLAIRHLQVCPLKRIFPPFRMPSFRSGYWSCSLSFGLLRHLPYFFTNDSTHTHMVQKKMVRVYLRCLGSGKELSYYVADCPPKQRETWWRWATMVPNLPNKWISFLIIVLTGPMLLLTWPKCINRIDLILIPGQ</sequence>
<dbReference type="Proteomes" id="UP000887116">
    <property type="component" value="Unassembled WGS sequence"/>
</dbReference>
<keyword evidence="3" id="KW-1185">Reference proteome</keyword>
<accession>A0A8X6KBC3</accession>
<dbReference type="AlphaFoldDB" id="A0A8X6KBC3"/>